<accession>A0A371XHE6</accession>
<organism evidence="3 4">
    <name type="scientific">Mesorhizobium denitrificans</name>
    <dbReference type="NCBI Taxonomy" id="2294114"/>
    <lineage>
        <taxon>Bacteria</taxon>
        <taxon>Pseudomonadati</taxon>
        <taxon>Pseudomonadota</taxon>
        <taxon>Alphaproteobacteria</taxon>
        <taxon>Hyphomicrobiales</taxon>
        <taxon>Phyllobacteriaceae</taxon>
        <taxon>Mesorhizobium</taxon>
    </lineage>
</organism>
<evidence type="ECO:0000256" key="1">
    <source>
        <dbReference type="SAM" id="Phobius"/>
    </source>
</evidence>
<comment type="caution">
    <text evidence="3">The sequence shown here is derived from an EMBL/GenBank/DDBJ whole genome shotgun (WGS) entry which is preliminary data.</text>
</comment>
<dbReference type="InterPro" id="IPR037185">
    <property type="entry name" value="EmrE-like"/>
</dbReference>
<evidence type="ECO:0000313" key="3">
    <source>
        <dbReference type="EMBL" id="RFC68613.1"/>
    </source>
</evidence>
<feature type="transmembrane region" description="Helical" evidence="1">
    <location>
        <begin position="241"/>
        <end position="260"/>
    </location>
</feature>
<reference evidence="4" key="1">
    <citation type="submission" date="2018-08" db="EMBL/GenBank/DDBJ databases">
        <authorList>
            <person name="Im W.T."/>
        </authorList>
    </citation>
    <scope>NUCLEOTIDE SEQUENCE [LARGE SCALE GENOMIC DNA]</scope>
    <source>
        <strain evidence="4">LA-28</strain>
    </source>
</reference>
<feature type="domain" description="EamA" evidence="2">
    <location>
        <begin position="13"/>
        <end position="145"/>
    </location>
</feature>
<dbReference type="PANTHER" id="PTHR22911">
    <property type="entry name" value="ACYL-MALONYL CONDENSING ENZYME-RELATED"/>
    <property type="match status" value="1"/>
</dbReference>
<proteinExistence type="predicted"/>
<keyword evidence="1" id="KW-1133">Transmembrane helix</keyword>
<feature type="transmembrane region" description="Helical" evidence="1">
    <location>
        <begin position="12"/>
        <end position="31"/>
    </location>
</feature>
<feature type="transmembrane region" description="Helical" evidence="1">
    <location>
        <begin position="77"/>
        <end position="98"/>
    </location>
</feature>
<feature type="transmembrane region" description="Helical" evidence="1">
    <location>
        <begin position="210"/>
        <end position="229"/>
    </location>
</feature>
<gene>
    <name evidence="3" type="ORF">DY251_06520</name>
</gene>
<keyword evidence="1" id="KW-0812">Transmembrane</keyword>
<feature type="transmembrane region" description="Helical" evidence="1">
    <location>
        <begin position="183"/>
        <end position="204"/>
    </location>
</feature>
<sequence>MSTTTQASDRSKIGVMLMLLAVLMFSLNDVLGKYLVASYSVGQLLLIRSTAAVLFLTPFILKAGWRSLFDVSQPKLMVARVVLTTIEISSFYYAVGYMPLADAMTFWMAAPIYVAALSPFLLGEHVGWRRWTAILIGFAGVIIALRPSSETLTLPALVALTGSVAFSFMMVTGRALRQSSDIAMVFWPTLGVTLLGITALPWATTMPTPIDFVLLALLGVVALMAHFLTNRSLMLADAATVTPYQYTLLVWAMFFGWLVFNETPRITTIIGAVVIVVSGLFIFFREQQLGIKRDTVTEVV</sequence>
<dbReference type="AlphaFoldDB" id="A0A371XHE6"/>
<feature type="transmembrane region" description="Helical" evidence="1">
    <location>
        <begin position="266"/>
        <end position="284"/>
    </location>
</feature>
<dbReference type="PANTHER" id="PTHR22911:SF135">
    <property type="entry name" value="BLR4310 PROTEIN"/>
    <property type="match status" value="1"/>
</dbReference>
<keyword evidence="1" id="KW-0472">Membrane</keyword>
<dbReference type="Proteomes" id="UP000262379">
    <property type="component" value="Unassembled WGS sequence"/>
</dbReference>
<feature type="transmembrane region" description="Helical" evidence="1">
    <location>
        <begin position="130"/>
        <end position="146"/>
    </location>
</feature>
<name>A0A371XHE6_9HYPH</name>
<protein>
    <submittedName>
        <fullName evidence="3">DMT family transporter</fullName>
    </submittedName>
</protein>
<dbReference type="RefSeq" id="WP_116623047.1">
    <property type="nucleotide sequence ID" value="NZ_QURN01000004.1"/>
</dbReference>
<dbReference type="InterPro" id="IPR000620">
    <property type="entry name" value="EamA_dom"/>
</dbReference>
<feature type="transmembrane region" description="Helical" evidence="1">
    <location>
        <begin position="152"/>
        <end position="171"/>
    </location>
</feature>
<evidence type="ECO:0000313" key="4">
    <source>
        <dbReference type="Proteomes" id="UP000262379"/>
    </source>
</evidence>
<feature type="transmembrane region" description="Helical" evidence="1">
    <location>
        <begin position="43"/>
        <end position="65"/>
    </location>
</feature>
<dbReference type="SUPFAM" id="SSF103481">
    <property type="entry name" value="Multidrug resistance efflux transporter EmrE"/>
    <property type="match status" value="2"/>
</dbReference>
<keyword evidence="4" id="KW-1185">Reference proteome</keyword>
<dbReference type="Pfam" id="PF00892">
    <property type="entry name" value="EamA"/>
    <property type="match status" value="2"/>
</dbReference>
<dbReference type="EMBL" id="QURN01000004">
    <property type="protein sequence ID" value="RFC68613.1"/>
    <property type="molecule type" value="Genomic_DNA"/>
</dbReference>
<dbReference type="GO" id="GO:0016020">
    <property type="term" value="C:membrane"/>
    <property type="evidence" value="ECO:0007669"/>
    <property type="project" value="InterPro"/>
</dbReference>
<feature type="domain" description="EamA" evidence="2">
    <location>
        <begin position="156"/>
        <end position="283"/>
    </location>
</feature>
<evidence type="ECO:0000259" key="2">
    <source>
        <dbReference type="Pfam" id="PF00892"/>
    </source>
</evidence>
<feature type="transmembrane region" description="Helical" evidence="1">
    <location>
        <begin position="104"/>
        <end position="123"/>
    </location>
</feature>